<keyword evidence="2" id="KW-1185">Reference proteome</keyword>
<dbReference type="RefSeq" id="XP_039240580.1">
    <property type="nucleotide sequence ID" value="XM_039384646.1"/>
</dbReference>
<accession>A0A7R5KJ85</accession>
<sequence length="189" mass="21682">MAAAPWARSSHSAPPRSRDQERRAETGRAETLVQPGLVGRNGLRPFQQGLKSEPHHSRAEYTFQDRSAKQFFKWLVNRKYGVQLRLSHCDVIQSFEEIIEVEDEAGHNTMCRLVRQHTPDHGLHLTDIALTDRVKLYVSDSALKYGVKNMFPAINLRPSILPEILWPTEFSSKHLDNREGGVWTWPACR</sequence>
<gene>
    <name evidence="3" type="primary">LOC120323895</name>
</gene>
<feature type="compositionally biased region" description="Low complexity" evidence="1">
    <location>
        <begin position="1"/>
        <end position="15"/>
    </location>
</feature>
<feature type="compositionally biased region" description="Basic and acidic residues" evidence="1">
    <location>
        <begin position="16"/>
        <end position="28"/>
    </location>
</feature>
<evidence type="ECO:0000313" key="3">
    <source>
        <dbReference type="RefSeq" id="XP_039240580.1"/>
    </source>
</evidence>
<name>A0A7R5KJ85_9PASS</name>
<dbReference type="AlphaFoldDB" id="A0A7R5KJ85"/>
<evidence type="ECO:0000256" key="1">
    <source>
        <dbReference type="SAM" id="MobiDB-lite"/>
    </source>
</evidence>
<dbReference type="Proteomes" id="UP000504627">
    <property type="component" value="Unplaced"/>
</dbReference>
<protein>
    <submittedName>
        <fullName evidence="3">Uncharacterized protein LOC120323895</fullName>
    </submittedName>
</protein>
<proteinExistence type="predicted"/>
<dbReference type="GeneID" id="120323895"/>
<reference evidence="3" key="1">
    <citation type="submission" date="2025-08" db="UniProtKB">
        <authorList>
            <consortium name="RefSeq"/>
        </authorList>
    </citation>
    <scope>IDENTIFICATION</scope>
    <source>
        <tissue evidence="3">Muscle</tissue>
    </source>
</reference>
<organism evidence="2 3">
    <name type="scientific">Pipra filicauda</name>
    <name type="common">Wire-tailed manakin</name>
    <dbReference type="NCBI Taxonomy" id="649802"/>
    <lineage>
        <taxon>Eukaryota</taxon>
        <taxon>Metazoa</taxon>
        <taxon>Chordata</taxon>
        <taxon>Craniata</taxon>
        <taxon>Vertebrata</taxon>
        <taxon>Euteleostomi</taxon>
        <taxon>Archelosauria</taxon>
        <taxon>Archosauria</taxon>
        <taxon>Dinosauria</taxon>
        <taxon>Saurischia</taxon>
        <taxon>Theropoda</taxon>
        <taxon>Coelurosauria</taxon>
        <taxon>Aves</taxon>
        <taxon>Neognathae</taxon>
        <taxon>Neoaves</taxon>
        <taxon>Telluraves</taxon>
        <taxon>Australaves</taxon>
        <taxon>Passeriformes</taxon>
        <taxon>Pipridae</taxon>
        <taxon>Pipra</taxon>
    </lineage>
</organism>
<evidence type="ECO:0000313" key="2">
    <source>
        <dbReference type="Proteomes" id="UP000504627"/>
    </source>
</evidence>
<dbReference type="InParanoid" id="A0A7R5KJ85"/>
<feature type="region of interest" description="Disordered" evidence="1">
    <location>
        <begin position="1"/>
        <end position="32"/>
    </location>
</feature>